<evidence type="ECO:0000313" key="6">
    <source>
        <dbReference type="Proteomes" id="UP000215027"/>
    </source>
</evidence>
<dbReference type="InterPro" id="IPR000073">
    <property type="entry name" value="AB_hydrolase_1"/>
</dbReference>
<dbReference type="AlphaFoldDB" id="A0A160T3Y1"/>
<feature type="transmembrane region" description="Helical" evidence="3">
    <location>
        <begin position="438"/>
        <end position="458"/>
    </location>
</feature>
<organism evidence="5 6">
    <name type="scientific">Candidatus Promineifilum breve</name>
    <dbReference type="NCBI Taxonomy" id="1806508"/>
    <lineage>
        <taxon>Bacteria</taxon>
        <taxon>Bacillati</taxon>
        <taxon>Chloroflexota</taxon>
        <taxon>Ardenticatenia</taxon>
        <taxon>Candidatus Promineifilales</taxon>
        <taxon>Candidatus Promineifilaceae</taxon>
        <taxon>Candidatus Promineifilum</taxon>
    </lineage>
</organism>
<dbReference type="SUPFAM" id="SSF53474">
    <property type="entry name" value="alpha/beta-Hydrolases"/>
    <property type="match status" value="1"/>
</dbReference>
<keyword evidence="6" id="KW-1185">Reference proteome</keyword>
<keyword evidence="3" id="KW-0812">Transmembrane</keyword>
<dbReference type="OrthoDB" id="9805123at2"/>
<dbReference type="Gene3D" id="3.40.50.1820">
    <property type="entry name" value="alpha/beta hydrolase"/>
    <property type="match status" value="1"/>
</dbReference>
<evidence type="ECO:0000259" key="4">
    <source>
        <dbReference type="Pfam" id="PF00561"/>
    </source>
</evidence>
<comment type="similarity">
    <text evidence="2">Belongs to the AB hydrolase superfamily. FUS2 hydrolase family.</text>
</comment>
<dbReference type="InterPro" id="IPR050261">
    <property type="entry name" value="FrsA_esterase"/>
</dbReference>
<proteinExistence type="inferred from homology"/>
<dbReference type="InterPro" id="IPR021683">
    <property type="entry name" value="DUF3267"/>
</dbReference>
<dbReference type="RefSeq" id="WP_095044050.1">
    <property type="nucleotide sequence ID" value="NZ_LN890655.1"/>
</dbReference>
<reference evidence="5" key="1">
    <citation type="submission" date="2016-01" db="EMBL/GenBank/DDBJ databases">
        <authorList>
            <person name="Mcilroy J.S."/>
            <person name="Karst M S."/>
            <person name="Albertsen M."/>
        </authorList>
    </citation>
    <scope>NUCLEOTIDE SEQUENCE</scope>
    <source>
        <strain evidence="5">Cfx-K</strain>
    </source>
</reference>
<dbReference type="GO" id="GO:0052689">
    <property type="term" value="F:carboxylic ester hydrolase activity"/>
    <property type="evidence" value="ECO:0007669"/>
    <property type="project" value="UniProtKB-ARBA"/>
</dbReference>
<protein>
    <recommendedName>
        <fullName evidence="4">AB hydrolase-1 domain-containing protein</fullName>
    </recommendedName>
</protein>
<dbReference type="InterPro" id="IPR029058">
    <property type="entry name" value="AB_hydrolase_fold"/>
</dbReference>
<dbReference type="Proteomes" id="UP000215027">
    <property type="component" value="Chromosome I"/>
</dbReference>
<feature type="transmembrane region" description="Helical" evidence="3">
    <location>
        <begin position="374"/>
        <end position="397"/>
    </location>
</feature>
<evidence type="ECO:0000256" key="2">
    <source>
        <dbReference type="ARBA" id="ARBA00038115"/>
    </source>
</evidence>
<feature type="transmembrane region" description="Helical" evidence="3">
    <location>
        <begin position="6"/>
        <end position="27"/>
    </location>
</feature>
<dbReference type="PANTHER" id="PTHR22946">
    <property type="entry name" value="DIENELACTONE HYDROLASE DOMAIN-CONTAINING PROTEIN-RELATED"/>
    <property type="match status" value="1"/>
</dbReference>
<name>A0A160T3Y1_9CHLR</name>
<dbReference type="Pfam" id="PF11667">
    <property type="entry name" value="DUF3267"/>
    <property type="match status" value="1"/>
</dbReference>
<evidence type="ECO:0000256" key="1">
    <source>
        <dbReference type="ARBA" id="ARBA00022801"/>
    </source>
</evidence>
<accession>A0A160T3Y1</accession>
<sequence length="514" mass="55545">MPLVQLLLFILLVQVIVGPILSAYLFVRPPRLRATFRTPRDWDAPYRDVTFAGGDGLTLAGWYTPSTNGAAVILLHGHSGNRLAVAFHAETLARAGYGVLMYDLRAHGDSDGRLFSRGREAIDDVLGAVAFVSRQPDVDGRIGLLGVSVGGMLAIQAAGRTQAIRAVAVDGPVLGTVDDLPPPAGALDRLWRFPHERYYQAAIDFFSRSPRPPANTAVLPRLGGRPLLFISTGQGLERRLTRHFHAAAPRGAARLWELPQASHANGWHVAPEAYAREIVGFFDGALCVDGRADEALAEPVMDIAGPNDATGDTFMAQSPRLEAKLQPIAERTIGPQTAMMIAFAAIPVALLLLFIPYQLRWGFLAPRLPAGREIWFLLGLLALLAVGLVVHEVVHLAGYRLFGGLPRGVARLRLGGVALAPQVHCPVTIPAGAYRRMLLLPALLLGVVPGIIAILTGWWVLLIWSMWLLVAAGGDFACLWAMRGLPADEPVRAHPTRLGCQIFAHKNNVQNIDN</sequence>
<keyword evidence="3" id="KW-1133">Transmembrane helix</keyword>
<feature type="transmembrane region" description="Helical" evidence="3">
    <location>
        <begin position="338"/>
        <end position="359"/>
    </location>
</feature>
<keyword evidence="1" id="KW-0378">Hydrolase</keyword>
<keyword evidence="3" id="KW-0472">Membrane</keyword>
<evidence type="ECO:0000313" key="5">
    <source>
        <dbReference type="EMBL" id="CUS04756.2"/>
    </source>
</evidence>
<dbReference type="PANTHER" id="PTHR22946:SF9">
    <property type="entry name" value="POLYKETIDE TRANSFERASE AF380"/>
    <property type="match status" value="1"/>
</dbReference>
<evidence type="ECO:0000256" key="3">
    <source>
        <dbReference type="SAM" id="Phobius"/>
    </source>
</evidence>
<dbReference type="EMBL" id="LN890655">
    <property type="protein sequence ID" value="CUS04756.2"/>
    <property type="molecule type" value="Genomic_DNA"/>
</dbReference>
<gene>
    <name evidence="5" type="ORF">CFX0092_A2878</name>
</gene>
<feature type="domain" description="AB hydrolase-1" evidence="4">
    <location>
        <begin position="71"/>
        <end position="205"/>
    </location>
</feature>
<dbReference type="Pfam" id="PF00561">
    <property type="entry name" value="Abhydrolase_1"/>
    <property type="match status" value="1"/>
</dbReference>
<dbReference type="KEGG" id="pbf:CFX0092_A2878"/>